<proteinExistence type="predicted"/>
<sequence length="198" mass="23008">MTREETELAERMYDDLKPKMLKRYGSEAAFHRQFYIKKINPNAGETTLKRYVDRVMKSKKTSPEKIAGWKCFFELEQYKCGEKVQTDADSKAGWQLRLQVKSRITGKPGRPIGTPEATLSSTYELFGEYRKISGEHGPDCTVFDELAESYIDGPLRRFNTKWHPRKSIEGDDLVAFEEDLLLLQNESSEFCNQLEQLY</sequence>
<dbReference type="EMBL" id="CP103300">
    <property type="protein sequence ID" value="UYM15463.1"/>
    <property type="molecule type" value="Genomic_DNA"/>
</dbReference>
<reference evidence="1" key="1">
    <citation type="submission" date="2022-10" db="EMBL/GenBank/DDBJ databases">
        <title>Completed Genome Sequence of two octocoral isolated bacterium, Endozoicomonas euniceicola EF212T and Endozoicomonas gorgoniicola PS125T.</title>
        <authorList>
            <person name="Chiou Y.-J."/>
            <person name="Chen Y.-H."/>
        </authorList>
    </citation>
    <scope>NUCLEOTIDE SEQUENCE</scope>
    <source>
        <strain evidence="1">EF212</strain>
    </source>
</reference>
<evidence type="ECO:0008006" key="3">
    <source>
        <dbReference type="Google" id="ProtNLM"/>
    </source>
</evidence>
<dbReference type="RefSeq" id="WP_262597491.1">
    <property type="nucleotide sequence ID" value="NZ_CP103300.1"/>
</dbReference>
<keyword evidence="2" id="KW-1185">Reference proteome</keyword>
<accession>A0ABY6GTU3</accession>
<name>A0ABY6GTU3_9GAMM</name>
<organism evidence="1 2">
    <name type="scientific">Endozoicomonas euniceicola</name>
    <dbReference type="NCBI Taxonomy" id="1234143"/>
    <lineage>
        <taxon>Bacteria</taxon>
        <taxon>Pseudomonadati</taxon>
        <taxon>Pseudomonadota</taxon>
        <taxon>Gammaproteobacteria</taxon>
        <taxon>Oceanospirillales</taxon>
        <taxon>Endozoicomonadaceae</taxon>
        <taxon>Endozoicomonas</taxon>
    </lineage>
</organism>
<protein>
    <recommendedName>
        <fullName evidence="3">Transposase</fullName>
    </recommendedName>
</protein>
<gene>
    <name evidence="1" type="ORF">NX720_21845</name>
</gene>
<dbReference type="Proteomes" id="UP001163255">
    <property type="component" value="Chromosome"/>
</dbReference>
<evidence type="ECO:0000313" key="1">
    <source>
        <dbReference type="EMBL" id="UYM15463.1"/>
    </source>
</evidence>
<evidence type="ECO:0000313" key="2">
    <source>
        <dbReference type="Proteomes" id="UP001163255"/>
    </source>
</evidence>